<dbReference type="NCBIfam" id="TIGR01640">
    <property type="entry name" value="F_box_assoc_1"/>
    <property type="match status" value="1"/>
</dbReference>
<evidence type="ECO:0000313" key="3">
    <source>
        <dbReference type="Proteomes" id="UP000325081"/>
    </source>
</evidence>
<dbReference type="PANTHER" id="PTHR31672">
    <property type="entry name" value="BNACNNG10540D PROTEIN"/>
    <property type="match status" value="1"/>
</dbReference>
<dbReference type="AlphaFoldDB" id="A0A5A7NVV0"/>
<accession>A0A5A7NVV0</accession>
<dbReference type="SUPFAM" id="SSF50965">
    <property type="entry name" value="Galactose oxidase, central domain"/>
    <property type="match status" value="1"/>
</dbReference>
<proteinExistence type="predicted"/>
<evidence type="ECO:0000313" key="2">
    <source>
        <dbReference type="EMBL" id="GER24650.1"/>
    </source>
</evidence>
<dbReference type="PANTHER" id="PTHR31672:SF13">
    <property type="entry name" value="F-BOX PROTEIN CPR30-LIKE"/>
    <property type="match status" value="1"/>
</dbReference>
<gene>
    <name evidence="2" type="ORF">STAS_00188</name>
</gene>
<comment type="caution">
    <text evidence="2">The sequence shown here is derived from an EMBL/GenBank/DDBJ whole genome shotgun (WGS) entry which is preliminary data.</text>
</comment>
<dbReference type="InterPro" id="IPR006527">
    <property type="entry name" value="F-box-assoc_dom_typ1"/>
</dbReference>
<dbReference type="InterPro" id="IPR017451">
    <property type="entry name" value="F-box-assoc_interact_dom"/>
</dbReference>
<dbReference type="EMBL" id="BKCP01000001">
    <property type="protein sequence ID" value="GER24650.1"/>
    <property type="molecule type" value="Genomic_DNA"/>
</dbReference>
<organism evidence="2 3">
    <name type="scientific">Striga asiatica</name>
    <name type="common">Asiatic witchweed</name>
    <name type="synonym">Buchnera asiatica</name>
    <dbReference type="NCBI Taxonomy" id="4170"/>
    <lineage>
        <taxon>Eukaryota</taxon>
        <taxon>Viridiplantae</taxon>
        <taxon>Streptophyta</taxon>
        <taxon>Embryophyta</taxon>
        <taxon>Tracheophyta</taxon>
        <taxon>Spermatophyta</taxon>
        <taxon>Magnoliopsida</taxon>
        <taxon>eudicotyledons</taxon>
        <taxon>Gunneridae</taxon>
        <taxon>Pentapetalae</taxon>
        <taxon>asterids</taxon>
        <taxon>lamiids</taxon>
        <taxon>Lamiales</taxon>
        <taxon>Orobanchaceae</taxon>
        <taxon>Buchnereae</taxon>
        <taxon>Striga</taxon>
    </lineage>
</organism>
<dbReference type="OrthoDB" id="591557at2759"/>
<dbReference type="InterPro" id="IPR011043">
    <property type="entry name" value="Gal_Oxase/kelch_b-propeller"/>
</dbReference>
<protein>
    <submittedName>
        <fullName evidence="2">F-box family protein</fullName>
    </submittedName>
</protein>
<sequence length="468" mass="53083">MAAPTDQGIDDGCNSFDRGWSLHLGERRRLKVQARIDDEWRSSASFPIRPDDAYLRGDNEACTFNLGSIKPSIMKDLGCAAARLSSSAMGILKFTTNLVANAKYKYKKFLSASYSSSIVRDVTAFGRGTCLVETWWHPPYLKPNISSNSLMLAVEHVSSSKTKTRDYSVISTEGGSFKVVHENLPNFSMLRAQTYYDVLASCNKWMFLRCKVVRKFAHMLLWNPTTYEVRPLPVFGWPPLLRDGVTLYNGWTRWGLGFDPSSEDYKVIRFGHMEPGDDEAHAVLFSLKTGSWKVIPDHHFPVIEPFDEKHVQINGITYWIASRVGSEWRCLSGEDDTLEDLAVVSFDFVNENFPPLIPTIPKSDRLFNMSCFCIAEFHGSLAAIFCDSVGFEIWVWKSNTTEWSLYSTYNFDDDDVCVESVLGLYKNDKALFQDSKGSLLLYDCHTRELKDLGIRGSSLMVYPYVQST</sequence>
<dbReference type="Proteomes" id="UP000325081">
    <property type="component" value="Unassembled WGS sequence"/>
</dbReference>
<feature type="domain" description="F-box associated beta-propeller type 1" evidence="1">
    <location>
        <begin position="180"/>
        <end position="443"/>
    </location>
</feature>
<keyword evidence="3" id="KW-1185">Reference proteome</keyword>
<dbReference type="Pfam" id="PF07734">
    <property type="entry name" value="FBA_1"/>
    <property type="match status" value="1"/>
</dbReference>
<name>A0A5A7NVV0_STRAF</name>
<evidence type="ECO:0000259" key="1">
    <source>
        <dbReference type="Pfam" id="PF07734"/>
    </source>
</evidence>
<reference evidence="3" key="1">
    <citation type="journal article" date="2019" name="Curr. Biol.">
        <title>Genome Sequence of Striga asiatica Provides Insight into the Evolution of Plant Parasitism.</title>
        <authorList>
            <person name="Yoshida S."/>
            <person name="Kim S."/>
            <person name="Wafula E.K."/>
            <person name="Tanskanen J."/>
            <person name="Kim Y.M."/>
            <person name="Honaas L."/>
            <person name="Yang Z."/>
            <person name="Spallek T."/>
            <person name="Conn C.E."/>
            <person name="Ichihashi Y."/>
            <person name="Cheong K."/>
            <person name="Cui S."/>
            <person name="Der J.P."/>
            <person name="Gundlach H."/>
            <person name="Jiao Y."/>
            <person name="Hori C."/>
            <person name="Ishida J.K."/>
            <person name="Kasahara H."/>
            <person name="Kiba T."/>
            <person name="Kim M.S."/>
            <person name="Koo N."/>
            <person name="Laohavisit A."/>
            <person name="Lee Y.H."/>
            <person name="Lumba S."/>
            <person name="McCourt P."/>
            <person name="Mortimer J.C."/>
            <person name="Mutuku J.M."/>
            <person name="Nomura T."/>
            <person name="Sasaki-Sekimoto Y."/>
            <person name="Seto Y."/>
            <person name="Wang Y."/>
            <person name="Wakatake T."/>
            <person name="Sakakibara H."/>
            <person name="Demura T."/>
            <person name="Yamaguchi S."/>
            <person name="Yoneyama K."/>
            <person name="Manabe R.I."/>
            <person name="Nelson D.C."/>
            <person name="Schulman A.H."/>
            <person name="Timko M.P."/>
            <person name="dePamphilis C.W."/>
            <person name="Choi D."/>
            <person name="Shirasu K."/>
        </authorList>
    </citation>
    <scope>NUCLEOTIDE SEQUENCE [LARGE SCALE GENOMIC DNA]</scope>
    <source>
        <strain evidence="3">cv. UVA1</strain>
    </source>
</reference>
<dbReference type="InterPro" id="IPR050796">
    <property type="entry name" value="SCF_F-box_component"/>
</dbReference>